<sequence length="112" mass="12459">MPAGSARTSATKLNKSECSCEHPDTMQWPRASTERDIMESICSWTTGIILPRVVQEADVCMLPHVQISTTLIFVARGSNRSWLKRKTLMLLLIYGAIAPKRKSRVCKLIAGV</sequence>
<dbReference type="AlphaFoldDB" id="A0A8T1FES7"/>
<accession>A0A8T1FES7</accession>
<comment type="caution">
    <text evidence="1">The sequence shown here is derived from an EMBL/GenBank/DDBJ whole genome shotgun (WGS) entry which is preliminary data.</text>
</comment>
<dbReference type="EMBL" id="RCML01000840">
    <property type="protein sequence ID" value="KAG2968716.1"/>
    <property type="molecule type" value="Genomic_DNA"/>
</dbReference>
<gene>
    <name evidence="1" type="ORF">PC118_g17850</name>
</gene>
<dbReference type="Proteomes" id="UP000697107">
    <property type="component" value="Unassembled WGS sequence"/>
</dbReference>
<organism evidence="1 2">
    <name type="scientific">Phytophthora cactorum</name>
    <dbReference type="NCBI Taxonomy" id="29920"/>
    <lineage>
        <taxon>Eukaryota</taxon>
        <taxon>Sar</taxon>
        <taxon>Stramenopiles</taxon>
        <taxon>Oomycota</taxon>
        <taxon>Peronosporomycetes</taxon>
        <taxon>Peronosporales</taxon>
        <taxon>Peronosporaceae</taxon>
        <taxon>Phytophthora</taxon>
    </lineage>
</organism>
<reference evidence="1" key="1">
    <citation type="submission" date="2018-10" db="EMBL/GenBank/DDBJ databases">
        <title>Effector identification in a new, highly contiguous assembly of the strawberry crown rot pathogen Phytophthora cactorum.</title>
        <authorList>
            <person name="Armitage A.D."/>
            <person name="Nellist C.F."/>
            <person name="Bates H."/>
            <person name="Vickerstaff R.J."/>
            <person name="Harrison R.J."/>
        </authorList>
    </citation>
    <scope>NUCLEOTIDE SEQUENCE</scope>
    <source>
        <strain evidence="1">P415</strain>
    </source>
</reference>
<proteinExistence type="predicted"/>
<evidence type="ECO:0000313" key="1">
    <source>
        <dbReference type="EMBL" id="KAG2968716.1"/>
    </source>
</evidence>
<evidence type="ECO:0000313" key="2">
    <source>
        <dbReference type="Proteomes" id="UP000697107"/>
    </source>
</evidence>
<name>A0A8T1FES7_9STRA</name>
<protein>
    <submittedName>
        <fullName evidence="1">Uncharacterized protein</fullName>
    </submittedName>
</protein>